<feature type="region of interest" description="Disordered" evidence="1">
    <location>
        <begin position="1"/>
        <end position="83"/>
    </location>
</feature>
<keyword evidence="2" id="KW-1133">Transmembrane helix</keyword>
<reference evidence="3 4" key="1">
    <citation type="journal article" date="2023" name="Arcadia Sci">
        <title>De novo assembly of a long-read Amblyomma americanum tick genome.</title>
        <authorList>
            <person name="Chou S."/>
            <person name="Poskanzer K.E."/>
            <person name="Rollins M."/>
            <person name="Thuy-Boun P.S."/>
        </authorList>
    </citation>
    <scope>NUCLEOTIDE SEQUENCE [LARGE SCALE GENOMIC DNA]</scope>
    <source>
        <strain evidence="3">F_SG_1</strain>
        <tissue evidence="3">Salivary glands</tissue>
    </source>
</reference>
<feature type="compositionally biased region" description="Polar residues" evidence="1">
    <location>
        <begin position="11"/>
        <end position="21"/>
    </location>
</feature>
<feature type="compositionally biased region" description="Low complexity" evidence="1">
    <location>
        <begin position="48"/>
        <end position="71"/>
    </location>
</feature>
<feature type="transmembrane region" description="Helical" evidence="2">
    <location>
        <begin position="209"/>
        <end position="228"/>
    </location>
</feature>
<proteinExistence type="predicted"/>
<evidence type="ECO:0000256" key="1">
    <source>
        <dbReference type="SAM" id="MobiDB-lite"/>
    </source>
</evidence>
<evidence type="ECO:0000313" key="4">
    <source>
        <dbReference type="Proteomes" id="UP001321473"/>
    </source>
</evidence>
<dbReference type="EMBL" id="JARKHS020007023">
    <property type="protein sequence ID" value="KAK8782097.1"/>
    <property type="molecule type" value="Genomic_DNA"/>
</dbReference>
<feature type="region of interest" description="Disordered" evidence="1">
    <location>
        <begin position="143"/>
        <end position="162"/>
    </location>
</feature>
<sequence>MAALKGDPLTETAQQTAQRQSLAAKKVKAGAEVHPCSPPQKQFPASPPAVKTAAPATKDAAAAGKAPVPKTRPLQPKEQRAPAPEAVGAAGADIVVPIPQEVQSPKRPVAADTFQSHTPEEDARVLNYRRLSHFRHRRYQPRAKYGCDPRHGGSSLWNPEGKVSTKTKQQSEVEAAASTQPLEFILENYVRPPEGPVEPEMGPVKVICIGAGLVVIILAIAAWVVMAVRRVGRQTTQSEEYDNQFGFSSINSNDFFSTNTTVRGKSLSVEGDYLETSEVT</sequence>
<keyword evidence="2" id="KW-0812">Transmembrane</keyword>
<gene>
    <name evidence="3" type="ORF">V5799_016559</name>
</gene>
<name>A0AAQ4F4S3_AMBAM</name>
<keyword evidence="4" id="KW-1185">Reference proteome</keyword>
<evidence type="ECO:0000256" key="2">
    <source>
        <dbReference type="SAM" id="Phobius"/>
    </source>
</evidence>
<comment type="caution">
    <text evidence="3">The sequence shown here is derived from an EMBL/GenBank/DDBJ whole genome shotgun (WGS) entry which is preliminary data.</text>
</comment>
<accession>A0AAQ4F4S3</accession>
<keyword evidence="2" id="KW-0472">Membrane</keyword>
<protein>
    <submittedName>
        <fullName evidence="3">Uncharacterized protein</fullName>
    </submittedName>
</protein>
<dbReference type="Proteomes" id="UP001321473">
    <property type="component" value="Unassembled WGS sequence"/>
</dbReference>
<organism evidence="3 4">
    <name type="scientific">Amblyomma americanum</name>
    <name type="common">Lone star tick</name>
    <dbReference type="NCBI Taxonomy" id="6943"/>
    <lineage>
        <taxon>Eukaryota</taxon>
        <taxon>Metazoa</taxon>
        <taxon>Ecdysozoa</taxon>
        <taxon>Arthropoda</taxon>
        <taxon>Chelicerata</taxon>
        <taxon>Arachnida</taxon>
        <taxon>Acari</taxon>
        <taxon>Parasitiformes</taxon>
        <taxon>Ixodida</taxon>
        <taxon>Ixodoidea</taxon>
        <taxon>Ixodidae</taxon>
        <taxon>Amblyomminae</taxon>
        <taxon>Amblyomma</taxon>
    </lineage>
</organism>
<evidence type="ECO:0000313" key="3">
    <source>
        <dbReference type="EMBL" id="KAK8782097.1"/>
    </source>
</evidence>
<dbReference type="AlphaFoldDB" id="A0AAQ4F4S3"/>